<accession>A0ABY1NUX8</accession>
<gene>
    <name evidence="3" type="ORF">SAMN06265339_1630</name>
</gene>
<evidence type="ECO:0000313" key="3">
    <source>
        <dbReference type="EMBL" id="SMP18789.1"/>
    </source>
</evidence>
<reference evidence="3 4" key="1">
    <citation type="submission" date="2017-05" db="EMBL/GenBank/DDBJ databases">
        <authorList>
            <person name="Varghese N."/>
            <person name="Submissions S."/>
        </authorList>
    </citation>
    <scope>NUCLEOTIDE SEQUENCE [LARGE SCALE GENOMIC DNA]</scope>
    <source>
        <strain evidence="3 4">DSM 15522</strain>
    </source>
</reference>
<evidence type="ECO:0000256" key="2">
    <source>
        <dbReference type="SAM" id="Phobius"/>
    </source>
</evidence>
<evidence type="ECO:0000256" key="1">
    <source>
        <dbReference type="PROSITE-ProRule" id="PRU00339"/>
    </source>
</evidence>
<dbReference type="PROSITE" id="PS50005">
    <property type="entry name" value="TPR"/>
    <property type="match status" value="1"/>
</dbReference>
<name>A0ABY1NUX8_9BACT</name>
<dbReference type="RefSeq" id="WP_283401068.1">
    <property type="nucleotide sequence ID" value="NZ_FXUB01000006.1"/>
</dbReference>
<proteinExistence type="predicted"/>
<evidence type="ECO:0008006" key="5">
    <source>
        <dbReference type="Google" id="ProtNLM"/>
    </source>
</evidence>
<feature type="repeat" description="TPR" evidence="1">
    <location>
        <begin position="78"/>
        <end position="111"/>
    </location>
</feature>
<keyword evidence="2" id="KW-1133">Transmembrane helix</keyword>
<dbReference type="InterPro" id="IPR019734">
    <property type="entry name" value="TPR_rpt"/>
</dbReference>
<dbReference type="Gene3D" id="1.25.40.10">
    <property type="entry name" value="Tetratricopeptide repeat domain"/>
    <property type="match status" value="1"/>
</dbReference>
<keyword evidence="2" id="KW-0472">Membrane</keyword>
<dbReference type="InterPro" id="IPR011990">
    <property type="entry name" value="TPR-like_helical_dom_sf"/>
</dbReference>
<keyword evidence="4" id="KW-1185">Reference proteome</keyword>
<keyword evidence="2" id="KW-0812">Transmembrane</keyword>
<keyword evidence="1" id="KW-0802">TPR repeat</keyword>
<dbReference type="EMBL" id="FXUB01000006">
    <property type="protein sequence ID" value="SMP18789.1"/>
    <property type="molecule type" value="Genomic_DNA"/>
</dbReference>
<sequence length="224" mass="25407">MKKPPYKAYQKKKEEPPIHIPEKIDTPQAEQLVSDIYKLYDLLTKHWKKLALITAIVVLMAGSWGIYKWHKISIEKQAALIVDKGLFYLRNGKEKEAIKYFNIAVSKFPNAPSSKIAAFLAGKLGNQTSLLEKCRNYKNFLVSPPATTTLTAKALDKNQINKAESLLDTIKRDKDWTYPEALEYREIAGLMKGNIQEAKDALDALKGDYQNLPITQLAQQLLSK</sequence>
<dbReference type="Proteomes" id="UP001157911">
    <property type="component" value="Unassembled WGS sequence"/>
</dbReference>
<organism evidence="3 4">
    <name type="scientific">Desulfurobacterium pacificum</name>
    <dbReference type="NCBI Taxonomy" id="240166"/>
    <lineage>
        <taxon>Bacteria</taxon>
        <taxon>Pseudomonadati</taxon>
        <taxon>Aquificota</taxon>
        <taxon>Aquificia</taxon>
        <taxon>Desulfurobacteriales</taxon>
        <taxon>Desulfurobacteriaceae</taxon>
        <taxon>Desulfurobacterium</taxon>
    </lineage>
</organism>
<dbReference type="SUPFAM" id="SSF48452">
    <property type="entry name" value="TPR-like"/>
    <property type="match status" value="1"/>
</dbReference>
<feature type="transmembrane region" description="Helical" evidence="2">
    <location>
        <begin position="50"/>
        <end position="67"/>
    </location>
</feature>
<evidence type="ECO:0000313" key="4">
    <source>
        <dbReference type="Proteomes" id="UP001157911"/>
    </source>
</evidence>
<comment type="caution">
    <text evidence="3">The sequence shown here is derived from an EMBL/GenBank/DDBJ whole genome shotgun (WGS) entry which is preliminary data.</text>
</comment>
<protein>
    <recommendedName>
        <fullName evidence="5">Tetratricopeptide repeat-like domain-containing protein</fullName>
    </recommendedName>
</protein>